<dbReference type="PANTHER" id="PTHR28023:SF1">
    <property type="entry name" value="UPF0357 PROTEIN YCL012C"/>
    <property type="match status" value="1"/>
</dbReference>
<dbReference type="AlphaFoldDB" id="A0A0F7SN60"/>
<reference evidence="4" key="1">
    <citation type="submission" date="2014-08" db="EMBL/GenBank/DDBJ databases">
        <authorList>
            <person name="Sharma Rahul"/>
            <person name="Thines Marco"/>
        </authorList>
    </citation>
    <scope>NUCLEOTIDE SEQUENCE</scope>
</reference>
<evidence type="ECO:0000313" key="4">
    <source>
        <dbReference type="EMBL" id="CED82035.1"/>
    </source>
</evidence>
<name>A0A0F7SN60_PHARH</name>
<feature type="chain" id="PRO_5012272018" evidence="3">
    <location>
        <begin position="16"/>
        <end position="128"/>
    </location>
</feature>
<accession>A0A0F7SN60</accession>
<feature type="signal peptide" evidence="3">
    <location>
        <begin position="1"/>
        <end position="15"/>
    </location>
</feature>
<proteinExistence type="inferred from homology"/>
<evidence type="ECO:0000256" key="2">
    <source>
        <dbReference type="ARBA" id="ARBA00022729"/>
    </source>
</evidence>
<dbReference type="PANTHER" id="PTHR28023">
    <property type="entry name" value="UPF0357 PROTEIN YCL012C"/>
    <property type="match status" value="1"/>
</dbReference>
<organism evidence="4">
    <name type="scientific">Phaffia rhodozyma</name>
    <name type="common">Yeast</name>
    <name type="synonym">Xanthophyllomyces dendrorhous</name>
    <dbReference type="NCBI Taxonomy" id="264483"/>
    <lineage>
        <taxon>Eukaryota</taxon>
        <taxon>Fungi</taxon>
        <taxon>Dikarya</taxon>
        <taxon>Basidiomycota</taxon>
        <taxon>Agaricomycotina</taxon>
        <taxon>Tremellomycetes</taxon>
        <taxon>Cystofilobasidiales</taxon>
        <taxon>Mrakiaceae</taxon>
        <taxon>Phaffia</taxon>
    </lineage>
</organism>
<dbReference type="InterPro" id="IPR018559">
    <property type="entry name" value="DUF2015"/>
</dbReference>
<protein>
    <submittedName>
        <fullName evidence="4">Uncharacterized protein</fullName>
    </submittedName>
</protein>
<evidence type="ECO:0000256" key="1">
    <source>
        <dbReference type="ARBA" id="ARBA00008325"/>
    </source>
</evidence>
<sequence>MLAHLSFLTVVLVVAYLFHRYQLVSDHLLPFIRSHYPRFNQYSPLNTFEDQRNAGLSSSNFDLESNNMAAGDSRQGLDAAGSAEIQRIMREEGVSFDEARLRRHQHLLARNNVDPSGMPLDSKAITRL</sequence>
<dbReference type="Pfam" id="PF09435">
    <property type="entry name" value="DUF2015"/>
    <property type="match status" value="1"/>
</dbReference>
<keyword evidence="2 3" id="KW-0732">Signal</keyword>
<dbReference type="EMBL" id="LN483124">
    <property type="protein sequence ID" value="CED82035.1"/>
    <property type="molecule type" value="Genomic_DNA"/>
</dbReference>
<evidence type="ECO:0000256" key="3">
    <source>
        <dbReference type="SAM" id="SignalP"/>
    </source>
</evidence>
<comment type="similarity">
    <text evidence="1">Belongs to the UPF0357 family.</text>
</comment>